<dbReference type="SUPFAM" id="SSF55961">
    <property type="entry name" value="Bet v1-like"/>
    <property type="match status" value="1"/>
</dbReference>
<dbReference type="EMBL" id="JAVYJV010000119">
    <property type="protein sequence ID" value="KAK4336567.1"/>
    <property type="molecule type" value="Genomic_DNA"/>
</dbReference>
<dbReference type="Proteomes" id="UP001291623">
    <property type="component" value="Unassembled WGS sequence"/>
</dbReference>
<dbReference type="SMART" id="SM00234">
    <property type="entry name" value="START"/>
    <property type="match status" value="1"/>
</dbReference>
<reference evidence="8" key="1">
    <citation type="submission" date="2023-12" db="EMBL/GenBank/DDBJ databases">
        <title>Genome assembly of Anisodus tanguticus.</title>
        <authorList>
            <person name="Wang Y.-J."/>
        </authorList>
    </citation>
    <scope>NUCLEOTIDE SEQUENCE</scope>
    <source>
        <strain evidence="8">KB-2021</strain>
        <tissue evidence="8">Leaf</tissue>
    </source>
</reference>
<dbReference type="InterPro" id="IPR002913">
    <property type="entry name" value="START_lipid-bd_dom"/>
</dbReference>
<feature type="coiled-coil region" evidence="6">
    <location>
        <begin position="86"/>
        <end position="113"/>
    </location>
</feature>
<keyword evidence="3" id="KW-0371">Homeobox</keyword>
<keyword evidence="9" id="KW-1185">Reference proteome</keyword>
<dbReference type="Pfam" id="PF25797">
    <property type="entry name" value="PDF2_C"/>
    <property type="match status" value="1"/>
</dbReference>
<gene>
    <name evidence="8" type="ORF">RND71_044085</name>
</gene>
<dbReference type="InterPro" id="IPR042160">
    <property type="entry name" value="HD-Zip_IV"/>
</dbReference>
<organism evidence="8 9">
    <name type="scientific">Anisodus tanguticus</name>
    <dbReference type="NCBI Taxonomy" id="243964"/>
    <lineage>
        <taxon>Eukaryota</taxon>
        <taxon>Viridiplantae</taxon>
        <taxon>Streptophyta</taxon>
        <taxon>Embryophyta</taxon>
        <taxon>Tracheophyta</taxon>
        <taxon>Spermatophyta</taxon>
        <taxon>Magnoliopsida</taxon>
        <taxon>eudicotyledons</taxon>
        <taxon>Gunneridae</taxon>
        <taxon>Pentapetalae</taxon>
        <taxon>asterids</taxon>
        <taxon>lamiids</taxon>
        <taxon>Solanales</taxon>
        <taxon>Solanaceae</taxon>
        <taxon>Solanoideae</taxon>
        <taxon>Hyoscyameae</taxon>
        <taxon>Anisodus</taxon>
    </lineage>
</organism>
<keyword evidence="6" id="KW-0175">Coiled coil</keyword>
<dbReference type="PROSITE" id="PS50848">
    <property type="entry name" value="START"/>
    <property type="match status" value="1"/>
</dbReference>
<keyword evidence="5" id="KW-0539">Nucleus</keyword>
<keyword evidence="1" id="KW-0805">Transcription regulation</keyword>
<sequence length="524" mass="57897">MNDEGTGSVVGGVVAEVGAASNDGTIASAIIFFVTSVGLSSIRVMVVFLTQTSSEEIELSRPDRVPDWGQLEQSKGWSLGSKCLLAIQERHENSLLKNELDKLCEENKALRKTMKNNIPSCPRCGFASSSKEATVVSTEEQQLRIENSRLRTEVEKLEATLGKYYPQGTSSSTSSSGGNYDQENRNALGIYTGTFGHEKSRIMDIANRAKDELTKMATCGKPLWIKNLETGREILNYDEYLKFPIEKSGGRKKRSIEASRETGIVFMELPRLFKSMERNLPIHSIKAATLDVISDGEGDNWDGAVQLMFAELQLLTSVVGTREVYFVRYCKQLSADQWEIVDVSVDNVDDNIDASLVKCRKLPSGCILQDQSNAHSAKLLVRGIGLILYAASSVWLPVSRHVLFDFLRDETRRHENIISNGGPVQSIANLMKGQDRGNAVTIQAMKVKEDTWILRDTCTNAYESTVFYASVDIPHMKSIMTGCDSSNTAVLPSAKLSIESVESVNNLISRALHRIKTSLQCEDG</sequence>
<evidence type="ECO:0000256" key="3">
    <source>
        <dbReference type="ARBA" id="ARBA00023155"/>
    </source>
</evidence>
<keyword evidence="2" id="KW-0238">DNA-binding</keyword>
<dbReference type="GO" id="GO:0008289">
    <property type="term" value="F:lipid binding"/>
    <property type="evidence" value="ECO:0007669"/>
    <property type="project" value="InterPro"/>
</dbReference>
<dbReference type="InterPro" id="IPR057993">
    <property type="entry name" value="HD-Zip_IV_C"/>
</dbReference>
<protein>
    <recommendedName>
        <fullName evidence="7">START domain-containing protein</fullName>
    </recommendedName>
</protein>
<evidence type="ECO:0000259" key="7">
    <source>
        <dbReference type="PROSITE" id="PS50848"/>
    </source>
</evidence>
<evidence type="ECO:0000256" key="2">
    <source>
        <dbReference type="ARBA" id="ARBA00023125"/>
    </source>
</evidence>
<feature type="domain" description="START" evidence="7">
    <location>
        <begin position="195"/>
        <end position="379"/>
    </location>
</feature>
<evidence type="ECO:0000313" key="9">
    <source>
        <dbReference type="Proteomes" id="UP001291623"/>
    </source>
</evidence>
<dbReference type="PANTHER" id="PTHR45654">
    <property type="entry name" value="HOMEOBOX-LEUCINE ZIPPER PROTEIN MERISTEM L1"/>
    <property type="match status" value="1"/>
</dbReference>
<keyword evidence="4" id="KW-0804">Transcription</keyword>
<evidence type="ECO:0000256" key="6">
    <source>
        <dbReference type="SAM" id="Coils"/>
    </source>
</evidence>
<evidence type="ECO:0000313" key="8">
    <source>
        <dbReference type="EMBL" id="KAK4336567.1"/>
    </source>
</evidence>
<evidence type="ECO:0000256" key="4">
    <source>
        <dbReference type="ARBA" id="ARBA00023163"/>
    </source>
</evidence>
<name>A0AAE1QQU5_9SOLA</name>
<dbReference type="Pfam" id="PF01852">
    <property type="entry name" value="START"/>
    <property type="match status" value="1"/>
</dbReference>
<proteinExistence type="predicted"/>
<comment type="caution">
    <text evidence="8">The sequence shown here is derived from an EMBL/GenBank/DDBJ whole genome shotgun (WGS) entry which is preliminary data.</text>
</comment>
<evidence type="ECO:0000256" key="1">
    <source>
        <dbReference type="ARBA" id="ARBA00023015"/>
    </source>
</evidence>
<dbReference type="AlphaFoldDB" id="A0AAE1QQU5"/>
<dbReference type="GO" id="GO:0003677">
    <property type="term" value="F:DNA binding"/>
    <property type="evidence" value="ECO:0007669"/>
    <property type="project" value="UniProtKB-KW"/>
</dbReference>
<accession>A0AAE1QQU5</accession>
<dbReference type="PANTHER" id="PTHR45654:SF24">
    <property type="entry name" value="HOMEOBOX-LEUCINE ZIPPER PROTEIN GLABRA 2"/>
    <property type="match status" value="1"/>
</dbReference>
<evidence type="ECO:0000256" key="5">
    <source>
        <dbReference type="ARBA" id="ARBA00023242"/>
    </source>
</evidence>